<dbReference type="EMBL" id="JAUNZN010000001">
    <property type="protein sequence ID" value="KAK4830025.1"/>
    <property type="molecule type" value="Genomic_DNA"/>
</dbReference>
<accession>A0AAN7NQ57</accession>
<proteinExistence type="predicted"/>
<evidence type="ECO:0000313" key="2">
    <source>
        <dbReference type="Proteomes" id="UP001333110"/>
    </source>
</evidence>
<gene>
    <name evidence="1" type="ORF">QYF61_008288</name>
</gene>
<evidence type="ECO:0008006" key="3">
    <source>
        <dbReference type="Google" id="ProtNLM"/>
    </source>
</evidence>
<name>A0AAN7NQ57_MYCAM</name>
<organism evidence="1 2">
    <name type="scientific">Mycteria americana</name>
    <name type="common">Wood stork</name>
    <dbReference type="NCBI Taxonomy" id="33587"/>
    <lineage>
        <taxon>Eukaryota</taxon>
        <taxon>Metazoa</taxon>
        <taxon>Chordata</taxon>
        <taxon>Craniata</taxon>
        <taxon>Vertebrata</taxon>
        <taxon>Euteleostomi</taxon>
        <taxon>Archelosauria</taxon>
        <taxon>Archosauria</taxon>
        <taxon>Dinosauria</taxon>
        <taxon>Saurischia</taxon>
        <taxon>Theropoda</taxon>
        <taxon>Coelurosauria</taxon>
        <taxon>Aves</taxon>
        <taxon>Neognathae</taxon>
        <taxon>Neoaves</taxon>
        <taxon>Aequornithes</taxon>
        <taxon>Ciconiiformes</taxon>
        <taxon>Ciconiidae</taxon>
        <taxon>Mycteria</taxon>
    </lineage>
</organism>
<comment type="caution">
    <text evidence="1">The sequence shown here is derived from an EMBL/GenBank/DDBJ whole genome shotgun (WGS) entry which is preliminary data.</text>
</comment>
<protein>
    <recommendedName>
        <fullName evidence="3">Rna-directed dna polymerase from mobile element jockey-like</fullName>
    </recommendedName>
</protein>
<dbReference type="AlphaFoldDB" id="A0AAN7NQ57"/>
<reference evidence="1 2" key="1">
    <citation type="journal article" date="2023" name="J. Hered.">
        <title>Chromosome-level genome of the wood stork (Mycteria americana) provides insight into avian chromosome evolution.</title>
        <authorList>
            <person name="Flamio R. Jr."/>
            <person name="Ramstad K.M."/>
        </authorList>
    </citation>
    <scope>NUCLEOTIDE SEQUENCE [LARGE SCALE GENOMIC DNA]</scope>
    <source>
        <strain evidence="1">JAX WOST 10</strain>
    </source>
</reference>
<dbReference type="Proteomes" id="UP001333110">
    <property type="component" value="Unassembled WGS sequence"/>
</dbReference>
<keyword evidence="2" id="KW-1185">Reference proteome</keyword>
<dbReference type="PRINTS" id="PR01345">
    <property type="entry name" value="CERVTRCPTASE"/>
</dbReference>
<dbReference type="PANTHER" id="PTHR33332">
    <property type="entry name" value="REVERSE TRANSCRIPTASE DOMAIN-CONTAINING PROTEIN"/>
    <property type="match status" value="1"/>
</dbReference>
<sequence>MGQGNPKHKYRLGGEWIESSPEEKDLGVSVDEKLNMTWQCVLAAQKANHILGCIKTSVTSRSREVILALYSTLVRPHLEYCIQLWDPQHKKGMDLLEGATIFIERLSHVLWWVRWRQLEAAGGSPGPTCSPYLPMPGHLHLIQFYGVTGKEREKNRTNGVKSSWQPVTSGVPQGSVLGPVLFNIFIKGPYEGIVCTLNKFAEDTKLGGSVDLLEGRKAQQRDLESLDQWAGANCMRFNKVKCWALHLGQNNPMQCYRLGEERLESCPAEKDL</sequence>
<evidence type="ECO:0000313" key="1">
    <source>
        <dbReference type="EMBL" id="KAK4830025.1"/>
    </source>
</evidence>